<dbReference type="CDD" id="cd06259">
    <property type="entry name" value="YdcF-like"/>
    <property type="match status" value="1"/>
</dbReference>
<proteinExistence type="predicted"/>
<dbReference type="PANTHER" id="PTHR30336">
    <property type="entry name" value="INNER MEMBRANE PROTEIN, PROBABLE PERMEASE"/>
    <property type="match status" value="1"/>
</dbReference>
<keyword evidence="1" id="KW-1133">Transmembrane helix</keyword>
<accession>A0A540VRR3</accession>
<evidence type="ECO:0000313" key="4">
    <source>
        <dbReference type="Proteomes" id="UP000315400"/>
    </source>
</evidence>
<sequence>MVQLLATPLLPVPFVILTSAGGVLCLVVFRRYRIGRALCGGSLVLLLLFSWQPFGAWLIRPLEQQYAPLLDPQEAADANYVLVLGGGHSTDASLPVSARVEEMPMVRLAEGVRLHRALPETTLVTSGRGAEPTMARTKAEMARAWGVEDVRVHDEPHNTAAEAQAARRAFGDDPFILVTSASHMPRAMALFRSAGLDPIPAPTQHMAPAIPPEDWWSVRYLRPSATGLRMTERAVYEYLGLAWGWLKGDLQWRGVGRSDE</sequence>
<organism evidence="3 4">
    <name type="scientific">Spiribacter salinus</name>
    <dbReference type="NCBI Taxonomy" id="1335746"/>
    <lineage>
        <taxon>Bacteria</taxon>
        <taxon>Pseudomonadati</taxon>
        <taxon>Pseudomonadota</taxon>
        <taxon>Gammaproteobacteria</taxon>
        <taxon>Chromatiales</taxon>
        <taxon>Ectothiorhodospiraceae</taxon>
        <taxon>Spiribacter</taxon>
    </lineage>
</organism>
<feature type="transmembrane region" description="Helical" evidence="1">
    <location>
        <begin position="12"/>
        <end position="30"/>
    </location>
</feature>
<protein>
    <submittedName>
        <fullName evidence="3">Envelope biogenesis factor ElyC</fullName>
    </submittedName>
</protein>
<dbReference type="Proteomes" id="UP000315400">
    <property type="component" value="Unassembled WGS sequence"/>
</dbReference>
<evidence type="ECO:0000313" key="3">
    <source>
        <dbReference type="EMBL" id="TQE99418.1"/>
    </source>
</evidence>
<evidence type="ECO:0000256" key="1">
    <source>
        <dbReference type="SAM" id="Phobius"/>
    </source>
</evidence>
<dbReference type="GO" id="GO:0000270">
    <property type="term" value="P:peptidoglycan metabolic process"/>
    <property type="evidence" value="ECO:0007669"/>
    <property type="project" value="TreeGrafter"/>
</dbReference>
<comment type="caution">
    <text evidence="3">The sequence shown here is derived from an EMBL/GenBank/DDBJ whole genome shotgun (WGS) entry which is preliminary data.</text>
</comment>
<name>A0A540VRR3_9GAMM</name>
<dbReference type="InterPro" id="IPR051599">
    <property type="entry name" value="Cell_Envelope_Assoc"/>
</dbReference>
<feature type="transmembrane region" description="Helical" evidence="1">
    <location>
        <begin position="37"/>
        <end position="59"/>
    </location>
</feature>
<dbReference type="InterPro" id="IPR003848">
    <property type="entry name" value="DUF218"/>
</dbReference>
<dbReference type="PANTHER" id="PTHR30336:SF4">
    <property type="entry name" value="ENVELOPE BIOGENESIS FACTOR ELYC"/>
    <property type="match status" value="1"/>
</dbReference>
<feature type="domain" description="DUF218" evidence="2">
    <location>
        <begin position="80"/>
        <end position="240"/>
    </location>
</feature>
<dbReference type="AlphaFoldDB" id="A0A540VRR3"/>
<keyword evidence="1" id="KW-0472">Membrane</keyword>
<gene>
    <name evidence="3" type="ORF">FKY71_08740</name>
</gene>
<evidence type="ECO:0000259" key="2">
    <source>
        <dbReference type="Pfam" id="PF02698"/>
    </source>
</evidence>
<dbReference type="EMBL" id="VIFK01000063">
    <property type="protein sequence ID" value="TQE99418.1"/>
    <property type="molecule type" value="Genomic_DNA"/>
</dbReference>
<dbReference type="Pfam" id="PF02698">
    <property type="entry name" value="DUF218"/>
    <property type="match status" value="1"/>
</dbReference>
<reference evidence="3 4" key="1">
    <citation type="submission" date="2019-06" db="EMBL/GenBank/DDBJ databases">
        <title>Metagenome assembled Genome of Spiribacter salinus SL48-SHIP from the microbial mat of Salt Lake 48 (Novosibirsk region, Russia).</title>
        <authorList>
            <person name="Shipova A."/>
            <person name="Rozanov A.S."/>
            <person name="Bryanskaya A.V."/>
            <person name="Peltek S.E."/>
        </authorList>
    </citation>
    <scope>NUCLEOTIDE SEQUENCE [LARGE SCALE GENOMIC DNA]</scope>
    <source>
        <strain evidence="3">SL48-SHIP-2</strain>
    </source>
</reference>
<keyword evidence="1" id="KW-0812">Transmembrane</keyword>
<dbReference type="GO" id="GO:0005886">
    <property type="term" value="C:plasma membrane"/>
    <property type="evidence" value="ECO:0007669"/>
    <property type="project" value="TreeGrafter"/>
</dbReference>
<dbReference type="GO" id="GO:0043164">
    <property type="term" value="P:Gram-negative-bacterium-type cell wall biogenesis"/>
    <property type="evidence" value="ECO:0007669"/>
    <property type="project" value="TreeGrafter"/>
</dbReference>